<dbReference type="Proteomes" id="UP000002668">
    <property type="component" value="Genome"/>
</dbReference>
<evidence type="ECO:0000256" key="1">
    <source>
        <dbReference type="ARBA" id="ARBA00004173"/>
    </source>
</evidence>
<dbReference type="OrthoDB" id="16079at2759"/>
<dbReference type="GO" id="GO:0003723">
    <property type="term" value="F:RNA binding"/>
    <property type="evidence" value="ECO:0007669"/>
    <property type="project" value="UniProtKB-KW"/>
</dbReference>
<name>E5A3Z0_LEPMJ</name>
<reference evidence="10" key="1">
    <citation type="journal article" date="2011" name="Nat. Commun.">
        <title>Effector diversification within compartments of the Leptosphaeria maculans genome affected by Repeat-Induced Point mutations.</title>
        <authorList>
            <person name="Rouxel T."/>
            <person name="Grandaubert J."/>
            <person name="Hane J.K."/>
            <person name="Hoede C."/>
            <person name="van de Wouw A.P."/>
            <person name="Couloux A."/>
            <person name="Dominguez V."/>
            <person name="Anthouard V."/>
            <person name="Bally P."/>
            <person name="Bourras S."/>
            <person name="Cozijnsen A.J."/>
            <person name="Ciuffetti L.M."/>
            <person name="Degrave A."/>
            <person name="Dilmaghani A."/>
            <person name="Duret L."/>
            <person name="Fudal I."/>
            <person name="Goodwin S.B."/>
            <person name="Gout L."/>
            <person name="Glaser N."/>
            <person name="Linglin J."/>
            <person name="Kema G.H.J."/>
            <person name="Lapalu N."/>
            <person name="Lawrence C.B."/>
            <person name="May K."/>
            <person name="Meyer M."/>
            <person name="Ollivier B."/>
            <person name="Poulain J."/>
            <person name="Schoch C.L."/>
            <person name="Simon A."/>
            <person name="Spatafora J.W."/>
            <person name="Stachowiak A."/>
            <person name="Turgeon B.G."/>
            <person name="Tyler B.M."/>
            <person name="Vincent D."/>
            <person name="Weissenbach J."/>
            <person name="Amselem J."/>
            <person name="Quesneville H."/>
            <person name="Oliver R.P."/>
            <person name="Wincker P."/>
            <person name="Balesdent M.-H."/>
            <person name="Howlett B.J."/>
        </authorList>
    </citation>
    <scope>NUCLEOTIDE SEQUENCE [LARGE SCALE GENOMIC DNA]</scope>
    <source>
        <strain evidence="10">JN3 / isolate v23.1.3 / race Av1-4-5-6-7-8</strain>
    </source>
</reference>
<dbReference type="GeneID" id="13286248"/>
<dbReference type="InParanoid" id="E5A3Z0"/>
<evidence type="ECO:0000256" key="2">
    <source>
        <dbReference type="ARBA" id="ARBA00022603"/>
    </source>
</evidence>
<dbReference type="AlphaFoldDB" id="E5A3Z0"/>
<dbReference type="GO" id="GO:0005759">
    <property type="term" value="C:mitochondrial matrix"/>
    <property type="evidence" value="ECO:0007669"/>
    <property type="project" value="TreeGrafter"/>
</dbReference>
<accession>E5A3Z0</accession>
<evidence type="ECO:0000313" key="9">
    <source>
        <dbReference type="EMBL" id="CBX98335.1"/>
    </source>
</evidence>
<dbReference type="Gene3D" id="3.40.50.150">
    <property type="entry name" value="Vaccinia Virus protein VP39"/>
    <property type="match status" value="1"/>
</dbReference>
<dbReference type="OMA" id="VDILDLW"/>
<dbReference type="EMBL" id="FP929133">
    <property type="protein sequence ID" value="CBX98335.1"/>
    <property type="molecule type" value="Genomic_DNA"/>
</dbReference>
<dbReference type="PANTHER" id="PTHR11727">
    <property type="entry name" value="DIMETHYLADENOSINE TRANSFERASE"/>
    <property type="match status" value="1"/>
</dbReference>
<dbReference type="GO" id="GO:0034245">
    <property type="term" value="C:mitochondrial DNA-directed RNA polymerase complex"/>
    <property type="evidence" value="ECO:0007669"/>
    <property type="project" value="TreeGrafter"/>
</dbReference>
<keyword evidence="7" id="KW-0698">rRNA processing</keyword>
<sequence>MIRIHQSISRVLGQQSARVVNFAQRRSATTNHSRGAGRKSGAWSNWPSEKLQINDQYPLTKALSAVIHPSKEVGTSRPETVSYKRRDNAVHVRSQIVSPNLCDDVIKYIGSTLEKHKGCDIIDINPGAGLWSQKLHDYLKPHSHVLLEPRYDKFKDFLDPLITAPNSTYKLVEKDPCARDTYREIVSEGIFPDQVVRGPREPKAQETNNTLLVTGSLVWDPKLTGLGFDSMAKQLIHHFASSAASNDLFHAFGLIRMLLWVQHEDLSPMVADSISNMYKANRVLEMTQNITLVVNAERTERKIGRGSSGREPQYELESLTQALRRARDNGFEIPTHRRAASYNYALELERLTGGTGIMRSEAMQEFLCKQQMSGNPTTGLLQTTYIDCYEQEKLLAEKYPDIDLSKIVNSGKALKTILKDHPASLEVRNYLKRRNQINSSAKTKVHIEHCADIGEEMHDLEIKALRMKDGKKKDAVIKEIEELDQKWEETLASIPPNHQTSAQNEADERISMRTPPHPRIQWDQRPFEPLVMQDDEVWPQNRLSLVSMEPIPQPFKEDIPDYTEWLNDFIFGLFNAPNDAVDHALDKMQHGLSVVIKDCPSLKDPEKGGRLKMNQLRVRMLTVEMIEELVSAYRKWPFKAPGSDYSKYFRHKSSMVNKAMLINIWINILVEKSLPSISTNGDL</sequence>
<comment type="subcellular location">
    <subcellularLocation>
        <location evidence="1">Mitochondrion</location>
    </subcellularLocation>
</comment>
<feature type="region of interest" description="Disordered" evidence="8">
    <location>
        <begin position="24"/>
        <end position="45"/>
    </location>
</feature>
<keyword evidence="5" id="KW-0694">RNA-binding</keyword>
<dbReference type="InterPro" id="IPR001737">
    <property type="entry name" value="KsgA/Erm"/>
</dbReference>
<dbReference type="InterPro" id="IPR029063">
    <property type="entry name" value="SAM-dependent_MTases_sf"/>
</dbReference>
<proteinExistence type="inferred from homology"/>
<dbReference type="GO" id="GO:0006391">
    <property type="term" value="P:transcription initiation at mitochondrial promoter"/>
    <property type="evidence" value="ECO:0007669"/>
    <property type="project" value="TreeGrafter"/>
</dbReference>
<protein>
    <recommendedName>
        <fullName evidence="7">rRNA adenine N(6)-methyltransferase</fullName>
        <ecNumber evidence="7">2.1.1.-</ecNumber>
    </recommendedName>
</protein>
<keyword evidence="3 7" id="KW-0808">Transferase</keyword>
<evidence type="ECO:0000256" key="3">
    <source>
        <dbReference type="ARBA" id="ARBA00022679"/>
    </source>
</evidence>
<comment type="function">
    <text evidence="6">Mitochondrial transcription factor that confers selective promoter recognition on the core subunit of the yeast mitochondrial RNA polymerase. Interacts with DNA in a non-specific manner.</text>
</comment>
<evidence type="ECO:0000256" key="8">
    <source>
        <dbReference type="SAM" id="MobiDB-lite"/>
    </source>
</evidence>
<dbReference type="VEuPathDB" id="FungiDB:LEMA_P097440.1"/>
<keyword evidence="4 7" id="KW-0949">S-adenosyl-L-methionine</keyword>
<keyword evidence="2 7" id="KW-0489">Methyltransferase</keyword>
<keyword evidence="10" id="KW-1185">Reference proteome</keyword>
<evidence type="ECO:0000256" key="7">
    <source>
        <dbReference type="RuleBase" id="RU362106"/>
    </source>
</evidence>
<dbReference type="EC" id="2.1.1.-" evidence="7"/>
<comment type="similarity">
    <text evidence="7">Belongs to the class I-like SAM-binding methyltransferase superfamily. rRNA adenine N(6)-methyltransferase family.</text>
</comment>
<evidence type="ECO:0000256" key="4">
    <source>
        <dbReference type="ARBA" id="ARBA00022691"/>
    </source>
</evidence>
<dbReference type="HOGENOM" id="CLU_014537_1_0_1"/>
<dbReference type="GO" id="GO:0032259">
    <property type="term" value="P:methylation"/>
    <property type="evidence" value="ECO:0007669"/>
    <property type="project" value="UniProtKB-KW"/>
</dbReference>
<evidence type="ECO:0000256" key="6">
    <source>
        <dbReference type="ARBA" id="ARBA00024915"/>
    </source>
</evidence>
<dbReference type="SUPFAM" id="SSF53335">
    <property type="entry name" value="S-adenosyl-L-methionine-dependent methyltransferases"/>
    <property type="match status" value="1"/>
</dbReference>
<dbReference type="Pfam" id="PF00398">
    <property type="entry name" value="RrnaAD"/>
    <property type="match status" value="1"/>
</dbReference>
<dbReference type="eggNOG" id="ENOG502QY7G">
    <property type="taxonomic scope" value="Eukaryota"/>
</dbReference>
<feature type="compositionally biased region" description="Polar residues" evidence="8">
    <location>
        <begin position="24"/>
        <end position="33"/>
    </location>
</feature>
<organism evidence="10">
    <name type="scientific">Leptosphaeria maculans (strain JN3 / isolate v23.1.3 / race Av1-4-5-6-7-8)</name>
    <name type="common">Blackleg fungus</name>
    <name type="synonym">Phoma lingam</name>
    <dbReference type="NCBI Taxonomy" id="985895"/>
    <lineage>
        <taxon>Eukaryota</taxon>
        <taxon>Fungi</taxon>
        <taxon>Dikarya</taxon>
        <taxon>Ascomycota</taxon>
        <taxon>Pezizomycotina</taxon>
        <taxon>Dothideomycetes</taxon>
        <taxon>Pleosporomycetidae</taxon>
        <taxon>Pleosporales</taxon>
        <taxon>Pleosporineae</taxon>
        <taxon>Leptosphaeriaceae</taxon>
        <taxon>Plenodomus</taxon>
        <taxon>Plenodomus lingam/Leptosphaeria maculans species complex</taxon>
    </lineage>
</organism>
<evidence type="ECO:0000313" key="10">
    <source>
        <dbReference type="Proteomes" id="UP000002668"/>
    </source>
</evidence>
<dbReference type="PANTHER" id="PTHR11727:SF17">
    <property type="entry name" value="DIMETHYLADENOSINE TRANSFERASE 1, MITOCHONDRIAL"/>
    <property type="match status" value="1"/>
</dbReference>
<evidence type="ECO:0000256" key="5">
    <source>
        <dbReference type="ARBA" id="ARBA00022884"/>
    </source>
</evidence>
<dbReference type="GO" id="GO:0008168">
    <property type="term" value="F:methyltransferase activity"/>
    <property type="evidence" value="ECO:0007669"/>
    <property type="project" value="UniProtKB-KW"/>
</dbReference>
<dbReference type="Gene3D" id="1.10.8.100">
    <property type="entry name" value="Ribosomal RNA adenine dimethylase-like, domain 2"/>
    <property type="match status" value="1"/>
</dbReference>
<dbReference type="InterPro" id="IPR023165">
    <property type="entry name" value="rRNA_Ade_diMease-like_C"/>
</dbReference>
<dbReference type="GO" id="GO:0006364">
    <property type="term" value="P:rRNA processing"/>
    <property type="evidence" value="ECO:0007669"/>
    <property type="project" value="UniProtKB-KW"/>
</dbReference>
<dbReference type="GO" id="GO:0034246">
    <property type="term" value="F:mitochondrial transcription factor activity"/>
    <property type="evidence" value="ECO:0007669"/>
    <property type="project" value="TreeGrafter"/>
</dbReference>
<gene>
    <name evidence="9" type="ORF">LEMA_P097440.1</name>
</gene>